<reference evidence="1" key="1">
    <citation type="journal article" date="2020" name="Nature">
        <title>Giant virus diversity and host interactions through global metagenomics.</title>
        <authorList>
            <person name="Schulz F."/>
            <person name="Roux S."/>
            <person name="Paez-Espino D."/>
            <person name="Jungbluth S."/>
            <person name="Walsh D.A."/>
            <person name="Denef V.J."/>
            <person name="McMahon K.D."/>
            <person name="Konstantinidis K.T."/>
            <person name="Eloe-Fadrosh E.A."/>
            <person name="Kyrpides N.C."/>
            <person name="Woyke T."/>
        </authorList>
    </citation>
    <scope>NUCLEOTIDE SEQUENCE</scope>
    <source>
        <strain evidence="1">GVMAG-S-1021933-23</strain>
    </source>
</reference>
<proteinExistence type="predicted"/>
<evidence type="ECO:0000313" key="1">
    <source>
        <dbReference type="EMBL" id="QHS77945.1"/>
    </source>
</evidence>
<protein>
    <submittedName>
        <fullName evidence="1">Uncharacterized protein</fullName>
    </submittedName>
</protein>
<dbReference type="EMBL" id="MN740593">
    <property type="protein sequence ID" value="QHS77945.1"/>
    <property type="molecule type" value="Genomic_DNA"/>
</dbReference>
<dbReference type="AlphaFoldDB" id="A0A6C0AEZ7"/>
<name>A0A6C0AEZ7_9ZZZZ</name>
<dbReference type="SUPFAM" id="SSF64484">
    <property type="entry name" value="beta and beta-prime subunits of DNA dependent RNA-polymerase"/>
    <property type="match status" value="1"/>
</dbReference>
<accession>A0A6C0AEZ7</accession>
<organism evidence="1">
    <name type="scientific">viral metagenome</name>
    <dbReference type="NCBI Taxonomy" id="1070528"/>
    <lineage>
        <taxon>unclassified sequences</taxon>
        <taxon>metagenomes</taxon>
        <taxon>organismal metagenomes</taxon>
    </lineage>
</organism>
<sequence>MNLFKNKFLNKMISIKRLNTNKFSWLQNSHFYQNIDNFEEPIYLEYCSKYTKDIKKYLRVINLWGVTYFPKEFLDLFYKTKPLKEISELFDSTGDSSYEFLMLTLITEDMSYFEIRDIRRKNFYFMKNIYDQAWKIDVNDIFGLYHLNILKFLHKIDCKPLSEKLNSELEFRKDKRFCRKTGRLLQYDDDHIYKKKGVIREYVIGKRVNFCARMIG</sequence>